<dbReference type="GO" id="GO:0003774">
    <property type="term" value="F:cytoskeletal motor activity"/>
    <property type="evidence" value="ECO:0007669"/>
    <property type="project" value="InterPro"/>
</dbReference>
<protein>
    <recommendedName>
        <fullName evidence="3 5">Flagellar hook-basal body complex protein FliE</fullName>
    </recommendedName>
</protein>
<keyword evidence="6" id="KW-0282">Flagellum</keyword>
<sequence>MKINPMQDEMQNIALEMRSLGRTETSQEVNQDFGTLLSSAIQKVNGLQKTSSDLAVRFDRGDRSLSLSDVMIASNKSSVAFEATVQTRNKLVEAYKELMNMPV</sequence>
<keyword evidence="4 5" id="KW-0975">Bacterial flagellum</keyword>
<dbReference type="Proteomes" id="UP000219020">
    <property type="component" value="Unassembled WGS sequence"/>
</dbReference>
<comment type="similarity">
    <text evidence="2 5">Belongs to the FliE family.</text>
</comment>
<dbReference type="EMBL" id="NBYY01000028">
    <property type="protein sequence ID" value="PCS21985.1"/>
    <property type="molecule type" value="Genomic_DNA"/>
</dbReference>
<keyword evidence="6" id="KW-0966">Cell projection</keyword>
<dbReference type="PANTHER" id="PTHR34653:SF1">
    <property type="entry name" value="FLAGELLAR HOOK-BASAL BODY COMPLEX PROTEIN FLIE"/>
    <property type="match status" value="1"/>
</dbReference>
<dbReference type="NCBIfam" id="TIGR00205">
    <property type="entry name" value="fliE"/>
    <property type="match status" value="1"/>
</dbReference>
<accession>A0A2A5T1E2</accession>
<dbReference type="GO" id="GO:0005198">
    <property type="term" value="F:structural molecule activity"/>
    <property type="evidence" value="ECO:0007669"/>
    <property type="project" value="UniProtKB-UniRule"/>
</dbReference>
<dbReference type="AlphaFoldDB" id="A0A2A5T1E2"/>
<evidence type="ECO:0000256" key="2">
    <source>
        <dbReference type="ARBA" id="ARBA00009272"/>
    </source>
</evidence>
<name>A0A2A5T1E2_9GAMM</name>
<gene>
    <name evidence="5" type="primary">fliE</name>
    <name evidence="6" type="ORF">BTN49_2450</name>
</gene>
<comment type="subcellular location">
    <subcellularLocation>
        <location evidence="1 5">Bacterial flagellum basal body</location>
    </subcellularLocation>
</comment>
<proteinExistence type="inferred from homology"/>
<dbReference type="GO" id="GO:0071973">
    <property type="term" value="P:bacterial-type flagellum-dependent cell motility"/>
    <property type="evidence" value="ECO:0007669"/>
    <property type="project" value="InterPro"/>
</dbReference>
<dbReference type="RefSeq" id="WP_097356948.1">
    <property type="nucleotide sequence ID" value="NZ_CAWNJE010000037.1"/>
</dbReference>
<reference evidence="7" key="1">
    <citation type="submission" date="2017-04" db="EMBL/GenBank/DDBJ databases">
        <title>Genome evolution of the luminous symbionts of deep sea anglerfish.</title>
        <authorList>
            <person name="Hendry T.A."/>
        </authorList>
    </citation>
    <scope>NUCLEOTIDE SEQUENCE [LARGE SCALE GENOMIC DNA]</scope>
</reference>
<organism evidence="6 7">
    <name type="scientific">Candidatus Enterovibrio escicola</name>
    <dbReference type="NCBI Taxonomy" id="1927127"/>
    <lineage>
        <taxon>Bacteria</taxon>
        <taxon>Pseudomonadati</taxon>
        <taxon>Pseudomonadota</taxon>
        <taxon>Gammaproteobacteria</taxon>
        <taxon>Vibrionales</taxon>
        <taxon>Vibrionaceae</taxon>
        <taxon>Enterovibrio</taxon>
    </lineage>
</organism>
<evidence type="ECO:0000256" key="5">
    <source>
        <dbReference type="HAMAP-Rule" id="MF_00724"/>
    </source>
</evidence>
<dbReference type="GeneID" id="66952212"/>
<evidence type="ECO:0000256" key="3">
    <source>
        <dbReference type="ARBA" id="ARBA00018024"/>
    </source>
</evidence>
<dbReference type="InterPro" id="IPR001624">
    <property type="entry name" value="FliE"/>
</dbReference>
<evidence type="ECO:0000256" key="4">
    <source>
        <dbReference type="ARBA" id="ARBA00023143"/>
    </source>
</evidence>
<comment type="caution">
    <text evidence="6">The sequence shown here is derived from an EMBL/GenBank/DDBJ whole genome shotgun (WGS) entry which is preliminary data.</text>
</comment>
<evidence type="ECO:0000256" key="1">
    <source>
        <dbReference type="ARBA" id="ARBA00004117"/>
    </source>
</evidence>
<dbReference type="GO" id="GO:0009425">
    <property type="term" value="C:bacterial-type flagellum basal body"/>
    <property type="evidence" value="ECO:0007669"/>
    <property type="project" value="UniProtKB-SubCell"/>
</dbReference>
<dbReference type="HAMAP" id="MF_00724">
    <property type="entry name" value="FliE"/>
    <property type="match status" value="1"/>
</dbReference>
<evidence type="ECO:0000313" key="7">
    <source>
        <dbReference type="Proteomes" id="UP000219020"/>
    </source>
</evidence>
<keyword evidence="6" id="KW-0969">Cilium</keyword>
<dbReference type="PRINTS" id="PR01006">
    <property type="entry name" value="FLGHOOKFLIE"/>
</dbReference>
<dbReference type="Pfam" id="PF02049">
    <property type="entry name" value="FliE"/>
    <property type="match status" value="1"/>
</dbReference>
<evidence type="ECO:0000313" key="6">
    <source>
        <dbReference type="EMBL" id="PCS21985.1"/>
    </source>
</evidence>
<keyword evidence="7" id="KW-1185">Reference proteome</keyword>
<dbReference type="PANTHER" id="PTHR34653">
    <property type="match status" value="1"/>
</dbReference>